<keyword evidence="4 16" id="KW-0132">Cell division</keyword>
<keyword evidence="6 16" id="KW-0645">Protease</keyword>
<dbReference type="PANTHER" id="PTHR30627">
    <property type="entry name" value="PEPTIDOGLYCAN D,D-TRANSPEPTIDASE"/>
    <property type="match status" value="1"/>
</dbReference>
<dbReference type="Gene3D" id="3.30.450.330">
    <property type="match status" value="1"/>
</dbReference>
<dbReference type="FunFam" id="3.40.710.10:FF:000003">
    <property type="entry name" value="Peptidoglycan D,D-transpeptidase FtsI"/>
    <property type="match status" value="1"/>
</dbReference>
<dbReference type="Gene3D" id="3.90.1310.10">
    <property type="entry name" value="Penicillin-binding protein 2a (Domain 2)"/>
    <property type="match status" value="1"/>
</dbReference>
<dbReference type="EC" id="3.4.16.4" evidence="16"/>
<dbReference type="InterPro" id="IPR005311">
    <property type="entry name" value="PBP_dimer"/>
</dbReference>
<dbReference type="InterPro" id="IPR001460">
    <property type="entry name" value="PCN-bd_Tpept"/>
</dbReference>
<keyword evidence="15 16" id="KW-0961">Cell wall biogenesis/degradation</keyword>
<dbReference type="GO" id="GO:0008658">
    <property type="term" value="F:penicillin binding"/>
    <property type="evidence" value="ECO:0007669"/>
    <property type="project" value="InterPro"/>
</dbReference>
<organism evidence="19 21">
    <name type="scientific">Brenneria nigrifluens DSM 30175 = ATCC 13028</name>
    <dbReference type="NCBI Taxonomy" id="1121120"/>
    <lineage>
        <taxon>Bacteria</taxon>
        <taxon>Pseudomonadati</taxon>
        <taxon>Pseudomonadota</taxon>
        <taxon>Gammaproteobacteria</taxon>
        <taxon>Enterobacterales</taxon>
        <taxon>Pectobacteriaceae</taxon>
        <taxon>Brenneria</taxon>
    </lineage>
</organism>
<proteinExistence type="inferred from homology"/>
<dbReference type="Proteomes" id="UP000295985">
    <property type="component" value="Unassembled WGS sequence"/>
</dbReference>
<dbReference type="GO" id="GO:0006508">
    <property type="term" value="P:proteolysis"/>
    <property type="evidence" value="ECO:0007669"/>
    <property type="project" value="UniProtKB-KW"/>
</dbReference>
<keyword evidence="2 16" id="KW-1003">Cell membrane</keyword>
<comment type="catalytic activity">
    <reaction evidence="16">
        <text>Preferential cleavage: (Ac)2-L-Lys-D-Ala-|-D-Ala. Also transpeptidation of peptidyl-alanyl moieties that are N-acyl substituents of D-alanine.</text>
        <dbReference type="EC" id="3.4.16.4"/>
    </reaction>
</comment>
<evidence type="ECO:0000256" key="11">
    <source>
        <dbReference type="ARBA" id="ARBA00022989"/>
    </source>
</evidence>
<evidence type="ECO:0000256" key="10">
    <source>
        <dbReference type="ARBA" id="ARBA00022984"/>
    </source>
</evidence>
<evidence type="ECO:0000256" key="12">
    <source>
        <dbReference type="ARBA" id="ARBA00023136"/>
    </source>
</evidence>
<evidence type="ECO:0000256" key="2">
    <source>
        <dbReference type="ARBA" id="ARBA00022475"/>
    </source>
</evidence>
<dbReference type="Gene3D" id="3.40.710.10">
    <property type="entry name" value="DD-peptidase/beta-lactamase superfamily"/>
    <property type="match status" value="1"/>
</dbReference>
<keyword evidence="8 16" id="KW-0378">Hydrolase</keyword>
<comment type="pathway">
    <text evidence="16">Cell wall biogenesis; peptidoglycan biosynthesis.</text>
</comment>
<comment type="similarity">
    <text evidence="16">Belongs to the transpeptidase family. FtsI subfamily.</text>
</comment>
<dbReference type="UniPathway" id="UPA00219"/>
<dbReference type="RefSeq" id="WP_009111437.1">
    <property type="nucleotide sequence ID" value="NZ_CP034036.1"/>
</dbReference>
<dbReference type="HAMAP" id="MF_02080">
    <property type="entry name" value="FtsI_transpept"/>
    <property type="match status" value="1"/>
</dbReference>
<keyword evidence="10 16" id="KW-0573">Peptidoglycan synthesis</keyword>
<dbReference type="InterPro" id="IPR012338">
    <property type="entry name" value="Beta-lactam/transpept-like"/>
</dbReference>
<keyword evidence="3 16" id="KW-0997">Cell inner membrane</keyword>
<dbReference type="PANTHER" id="PTHR30627:SF1">
    <property type="entry name" value="PEPTIDOGLYCAN D,D-TRANSPEPTIDASE FTSI"/>
    <property type="match status" value="1"/>
</dbReference>
<evidence type="ECO:0000256" key="4">
    <source>
        <dbReference type="ARBA" id="ARBA00022618"/>
    </source>
</evidence>
<dbReference type="GO" id="GO:0071555">
    <property type="term" value="P:cell wall organization"/>
    <property type="evidence" value="ECO:0007669"/>
    <property type="project" value="UniProtKB-KW"/>
</dbReference>
<evidence type="ECO:0000256" key="6">
    <source>
        <dbReference type="ARBA" id="ARBA00022670"/>
    </source>
</evidence>
<accession>A0A2U1UUW8</accession>
<keyword evidence="12 16" id="KW-0472">Membrane</keyword>
<evidence type="ECO:0000259" key="18">
    <source>
        <dbReference type="Pfam" id="PF03717"/>
    </source>
</evidence>
<dbReference type="NCBIfam" id="NF011685">
    <property type="entry name" value="PRK15105.1"/>
    <property type="match status" value="1"/>
</dbReference>
<keyword evidence="7 16" id="KW-0812">Transmembrane</keyword>
<feature type="active site" description="Acyl-ester intermediate" evidence="16">
    <location>
        <position position="306"/>
    </location>
</feature>
<keyword evidence="19" id="KW-0808">Transferase</keyword>
<protein>
    <recommendedName>
        <fullName evidence="16">Peptidoglycan D,D-transpeptidase FtsI</fullName>
        <ecNumber evidence="16">3.4.16.4</ecNumber>
    </recommendedName>
    <alternativeName>
        <fullName evidence="16">Penicillin-binding protein 3</fullName>
        <shortName evidence="16">PBP-3</shortName>
    </alternativeName>
</protein>
<evidence type="ECO:0000313" key="21">
    <source>
        <dbReference type="Proteomes" id="UP000295985"/>
    </source>
</evidence>
<evidence type="ECO:0000256" key="8">
    <source>
        <dbReference type="ARBA" id="ARBA00022801"/>
    </source>
</evidence>
<evidence type="ECO:0000256" key="7">
    <source>
        <dbReference type="ARBA" id="ARBA00022692"/>
    </source>
</evidence>
<dbReference type="EMBL" id="CP034036">
    <property type="protein sequence ID" value="QCR03359.1"/>
    <property type="molecule type" value="Genomic_DNA"/>
</dbReference>
<sequence>MKAARTGKLKRQEDQASFVSWRFALLCSCILLAMIGLMARAAYLQVINPDKLVREGDMRSLRVQEVPTARGMISDRAGRPLAVSVPVNAVWADPQQVNEQGGITLDTRWKALSDALEVPLDQLAAKINANPKGRFVYLARQVNPAIGEYIHKLKLPGINLRQESRRYYPSGQVTAHLIGFTNIDGQGIEGVEKSFDRWLTGQPGERTVRKDRFGRVIEDISSVDSQAAHNLALSIDERLQALVYRELSNAVAFNKAESGTAVLVDVGTGEVLAMANSPSYNPNNLAGTAKDIMRNRAITDIFEPGSTVKPMVVMTALQRGVIKENSVLNTLPYYVNGHEIKDVARYNELTLTGVLQKSSNVGVSKLALAMPSSALVDTYSRMGLGKATNLGLVGESSGLYPQKQRWSDIERATFSFGYGLMVTPLQLARVYATIGSFGVYRPLSITKVDPPVAGERVFPEALVRTVVHMMESVALPGGGGTKAAIKGYRIAIKTGTAKKVGPDGKYINKYIAYTAGVAPASNPRFALVVVINDPQAGKYYGGAVSAPIFGAIMGGVLRTMNIEPDALPIGDKNEFVINREEGPGGRS</sequence>
<keyword evidence="9 16" id="KW-0133">Cell shape</keyword>
<evidence type="ECO:0000313" key="19">
    <source>
        <dbReference type="EMBL" id="PWC25476.1"/>
    </source>
</evidence>
<evidence type="ECO:0000256" key="5">
    <source>
        <dbReference type="ARBA" id="ARBA00022645"/>
    </source>
</evidence>
<dbReference type="FunFam" id="3.90.1310.10:FF:000003">
    <property type="entry name" value="Peptidoglycan D,D-transpeptidase FtsI"/>
    <property type="match status" value="1"/>
</dbReference>
<dbReference type="SUPFAM" id="SSF56519">
    <property type="entry name" value="Penicillin binding protein dimerisation domain"/>
    <property type="match status" value="1"/>
</dbReference>
<evidence type="ECO:0000256" key="16">
    <source>
        <dbReference type="HAMAP-Rule" id="MF_02080"/>
    </source>
</evidence>
<dbReference type="GO" id="GO:0000917">
    <property type="term" value="P:division septum assembly"/>
    <property type="evidence" value="ECO:0007669"/>
    <property type="project" value="UniProtKB-KW"/>
</dbReference>
<dbReference type="OrthoDB" id="9789078at2"/>
<evidence type="ECO:0000313" key="22">
    <source>
        <dbReference type="Proteomes" id="UP000303847"/>
    </source>
</evidence>
<feature type="domain" description="Penicillin-binding protein transpeptidase" evidence="17">
    <location>
        <begin position="259"/>
        <end position="553"/>
    </location>
</feature>
<name>A0A2U1UUW8_9GAMM</name>
<keyword evidence="5 16" id="KW-0121">Carboxypeptidase</keyword>
<dbReference type="InterPro" id="IPR036138">
    <property type="entry name" value="PBP_dimer_sf"/>
</dbReference>
<comment type="subcellular location">
    <subcellularLocation>
        <location evidence="1 16">Cell inner membrane</location>
        <topology evidence="1 16">Single-pass membrane protein</topology>
    </subcellularLocation>
</comment>
<evidence type="ECO:0000256" key="3">
    <source>
        <dbReference type="ARBA" id="ARBA00022519"/>
    </source>
</evidence>
<dbReference type="GO" id="GO:0043093">
    <property type="term" value="P:FtsZ-dependent cytokinesis"/>
    <property type="evidence" value="ECO:0007669"/>
    <property type="project" value="UniProtKB-UniRule"/>
</dbReference>
<feature type="domain" description="Penicillin-binding protein dimerisation" evidence="18">
    <location>
        <begin position="67"/>
        <end position="219"/>
    </location>
</feature>
<dbReference type="GO" id="GO:0008955">
    <property type="term" value="F:peptidoglycan glycosyltransferase activity"/>
    <property type="evidence" value="ECO:0007669"/>
    <property type="project" value="InterPro"/>
</dbReference>
<keyword evidence="22" id="KW-1185">Reference proteome</keyword>
<dbReference type="Proteomes" id="UP000303847">
    <property type="component" value="Chromosome"/>
</dbReference>
<feature type="transmembrane region" description="Helical" evidence="16">
    <location>
        <begin position="21"/>
        <end position="43"/>
    </location>
</feature>
<dbReference type="GO" id="GO:0009002">
    <property type="term" value="F:serine-type D-Ala-D-Ala carboxypeptidase activity"/>
    <property type="evidence" value="ECO:0007669"/>
    <property type="project" value="UniProtKB-UniRule"/>
</dbReference>
<evidence type="ECO:0000259" key="17">
    <source>
        <dbReference type="Pfam" id="PF00905"/>
    </source>
</evidence>
<keyword evidence="11 16" id="KW-1133">Transmembrane helix</keyword>
<gene>
    <name evidence="16 20" type="primary">ftsI</name>
    <name evidence="19" type="ORF">DDT54_03670</name>
    <name evidence="20" type="ORF">EH206_03510</name>
</gene>
<reference evidence="19 21" key="1">
    <citation type="submission" date="2018-04" db="EMBL/GenBank/DDBJ databases">
        <title>Brenneria corticis sp.nov.</title>
        <authorList>
            <person name="Li Y."/>
        </authorList>
    </citation>
    <scope>NUCLEOTIDE SEQUENCE [LARGE SCALE GENOMIC DNA]</scope>
    <source>
        <strain evidence="19 21">LMG 2694</strain>
    </source>
</reference>
<keyword evidence="14 16" id="KW-0131">Cell cycle</keyword>
<dbReference type="GO" id="GO:0005886">
    <property type="term" value="C:plasma membrane"/>
    <property type="evidence" value="ECO:0007669"/>
    <property type="project" value="UniProtKB-SubCell"/>
</dbReference>
<dbReference type="GO" id="GO:0008360">
    <property type="term" value="P:regulation of cell shape"/>
    <property type="evidence" value="ECO:0007669"/>
    <property type="project" value="UniProtKB-KW"/>
</dbReference>
<dbReference type="SUPFAM" id="SSF56601">
    <property type="entry name" value="beta-lactamase/transpeptidase-like"/>
    <property type="match status" value="1"/>
</dbReference>
<comment type="function">
    <text evidence="16">Catalyzes cross-linking of the peptidoglycan cell wall at the division septum.</text>
</comment>
<evidence type="ECO:0000256" key="14">
    <source>
        <dbReference type="ARBA" id="ARBA00023306"/>
    </source>
</evidence>
<dbReference type="Pfam" id="PF00905">
    <property type="entry name" value="Transpeptidase"/>
    <property type="match status" value="1"/>
</dbReference>
<dbReference type="AlphaFoldDB" id="A0A2U1UUW8"/>
<evidence type="ECO:0000313" key="20">
    <source>
        <dbReference type="EMBL" id="QCR03359.1"/>
    </source>
</evidence>
<evidence type="ECO:0000256" key="13">
    <source>
        <dbReference type="ARBA" id="ARBA00023210"/>
    </source>
</evidence>
<dbReference type="InterPro" id="IPR050515">
    <property type="entry name" value="Beta-lactam/transpept"/>
</dbReference>
<dbReference type="Gene3D" id="1.10.150.770">
    <property type="match status" value="1"/>
</dbReference>
<evidence type="ECO:0000256" key="9">
    <source>
        <dbReference type="ARBA" id="ARBA00022960"/>
    </source>
</evidence>
<dbReference type="InterPro" id="IPR037532">
    <property type="entry name" value="FtsI_transpept"/>
</dbReference>
<dbReference type="Pfam" id="PF03717">
    <property type="entry name" value="PBP_dimer"/>
    <property type="match status" value="1"/>
</dbReference>
<keyword evidence="13 16" id="KW-0717">Septation</keyword>
<evidence type="ECO:0000256" key="1">
    <source>
        <dbReference type="ARBA" id="ARBA00004377"/>
    </source>
</evidence>
<dbReference type="GO" id="GO:0009252">
    <property type="term" value="P:peptidoglycan biosynthetic process"/>
    <property type="evidence" value="ECO:0007669"/>
    <property type="project" value="UniProtKB-UniRule"/>
</dbReference>
<evidence type="ECO:0000256" key="15">
    <source>
        <dbReference type="ARBA" id="ARBA00023316"/>
    </source>
</evidence>
<reference evidence="20 22" key="2">
    <citation type="submission" date="2018-11" db="EMBL/GenBank/DDBJ databases">
        <title>Genome sequences of Brenneria nigrifluens and Brenneria rubrifaciens.</title>
        <authorList>
            <person name="Poret-Peterson A.T."/>
            <person name="McClean A.E."/>
            <person name="Kluepfel D.A."/>
        </authorList>
    </citation>
    <scope>NUCLEOTIDE SEQUENCE [LARGE SCALE GENOMIC DNA]</scope>
    <source>
        <strain evidence="20 22">ATCC 13028</strain>
    </source>
</reference>
<dbReference type="EMBL" id="QDKK01000003">
    <property type="protein sequence ID" value="PWC25476.1"/>
    <property type="molecule type" value="Genomic_DNA"/>
</dbReference>